<evidence type="ECO:0000313" key="2">
    <source>
        <dbReference type="Proteomes" id="UP000828251"/>
    </source>
</evidence>
<dbReference type="Proteomes" id="UP000828251">
    <property type="component" value="Unassembled WGS sequence"/>
</dbReference>
<dbReference type="EMBL" id="JAIQCV010000004">
    <property type="protein sequence ID" value="KAH1108422.1"/>
    <property type="molecule type" value="Genomic_DNA"/>
</dbReference>
<dbReference type="AlphaFoldDB" id="A0A9D3W535"/>
<evidence type="ECO:0000313" key="1">
    <source>
        <dbReference type="EMBL" id="KAH1108422.1"/>
    </source>
</evidence>
<comment type="caution">
    <text evidence="1">The sequence shown here is derived from an EMBL/GenBank/DDBJ whole genome shotgun (WGS) entry which is preliminary data.</text>
</comment>
<proteinExistence type="predicted"/>
<name>A0A9D3W535_9ROSI</name>
<reference evidence="1 2" key="1">
    <citation type="journal article" date="2021" name="Plant Biotechnol. J.">
        <title>Multi-omics assisted identification of the key and species-specific regulatory components of drought-tolerant mechanisms in Gossypium stocksii.</title>
        <authorList>
            <person name="Yu D."/>
            <person name="Ke L."/>
            <person name="Zhang D."/>
            <person name="Wu Y."/>
            <person name="Sun Y."/>
            <person name="Mei J."/>
            <person name="Sun J."/>
            <person name="Sun Y."/>
        </authorList>
    </citation>
    <scope>NUCLEOTIDE SEQUENCE [LARGE SCALE GENOMIC DNA]</scope>
    <source>
        <strain evidence="2">cv. E1</strain>
        <tissue evidence="1">Leaf</tissue>
    </source>
</reference>
<keyword evidence="2" id="KW-1185">Reference proteome</keyword>
<sequence>MMPTLNSRVAKLEGSMGDVRETLEEVEGCIIELKSRQDQLKGQVVKALGVNVDVMQWVLNIVVCKLTKKNDALKASHGVDLEETD</sequence>
<organism evidence="1 2">
    <name type="scientific">Gossypium stocksii</name>
    <dbReference type="NCBI Taxonomy" id="47602"/>
    <lineage>
        <taxon>Eukaryota</taxon>
        <taxon>Viridiplantae</taxon>
        <taxon>Streptophyta</taxon>
        <taxon>Embryophyta</taxon>
        <taxon>Tracheophyta</taxon>
        <taxon>Spermatophyta</taxon>
        <taxon>Magnoliopsida</taxon>
        <taxon>eudicotyledons</taxon>
        <taxon>Gunneridae</taxon>
        <taxon>Pentapetalae</taxon>
        <taxon>rosids</taxon>
        <taxon>malvids</taxon>
        <taxon>Malvales</taxon>
        <taxon>Malvaceae</taxon>
        <taxon>Malvoideae</taxon>
        <taxon>Gossypium</taxon>
    </lineage>
</organism>
<protein>
    <submittedName>
        <fullName evidence="1">Uncharacterized protein</fullName>
    </submittedName>
</protein>
<accession>A0A9D3W535</accession>
<dbReference type="OrthoDB" id="10414555at2759"/>
<gene>
    <name evidence="1" type="ORF">J1N35_012190</name>
</gene>